<proteinExistence type="predicted"/>
<feature type="domain" description="Rhodanese" evidence="1">
    <location>
        <begin position="80"/>
        <end position="197"/>
    </location>
</feature>
<name>A0A6S6U0B1_9GAMM</name>
<dbReference type="EMBL" id="CACVAY010000116">
    <property type="protein sequence ID" value="CAA6823787.1"/>
    <property type="molecule type" value="Genomic_DNA"/>
</dbReference>
<dbReference type="Gene3D" id="3.40.250.10">
    <property type="entry name" value="Rhodanese-like domain"/>
    <property type="match status" value="1"/>
</dbReference>
<accession>A0A6S6U0B1</accession>
<evidence type="ECO:0000313" key="2">
    <source>
        <dbReference type="EMBL" id="CAA6823787.1"/>
    </source>
</evidence>
<dbReference type="InterPro" id="IPR001763">
    <property type="entry name" value="Rhodanese-like_dom"/>
</dbReference>
<protein>
    <submittedName>
        <fullName evidence="2">Rhodanese-related sulfurtransferase</fullName>
    </submittedName>
</protein>
<dbReference type="InterPro" id="IPR036873">
    <property type="entry name" value="Rhodanese-like_dom_sf"/>
</dbReference>
<organism evidence="2">
    <name type="scientific">uncultured Thiotrichaceae bacterium</name>
    <dbReference type="NCBI Taxonomy" id="298394"/>
    <lineage>
        <taxon>Bacteria</taxon>
        <taxon>Pseudomonadati</taxon>
        <taxon>Pseudomonadota</taxon>
        <taxon>Gammaproteobacteria</taxon>
        <taxon>Thiotrichales</taxon>
        <taxon>Thiotrichaceae</taxon>
        <taxon>environmental samples</taxon>
    </lineage>
</organism>
<dbReference type="GO" id="GO:0016740">
    <property type="term" value="F:transferase activity"/>
    <property type="evidence" value="ECO:0007669"/>
    <property type="project" value="UniProtKB-KW"/>
</dbReference>
<gene>
    <name evidence="2" type="ORF">HELGO_WM21451</name>
</gene>
<dbReference type="PROSITE" id="PS50206">
    <property type="entry name" value="RHODANESE_3"/>
    <property type="match status" value="1"/>
</dbReference>
<sequence length="207" mass="23375">MKLLDKFILTSIFTCILVLIASCDKQENALAEKKPEKQSCVRTTEMPEKLRMGNYRAPTPDCVPDATTINTQELESLISQSPAPVLIDVLSVMARPNVEFGESKWLPNKDRLSLPGSIWLPNIGYGYLDDEMQHYFKSQLHALTEGDLAKPLVFFCIADCWMSWNSVLRASAHGYENVYWYKNGTDGWAESGLPVEKIVPIPFDVKE</sequence>
<dbReference type="Pfam" id="PF00581">
    <property type="entry name" value="Rhodanese"/>
    <property type="match status" value="1"/>
</dbReference>
<dbReference type="SUPFAM" id="SSF52821">
    <property type="entry name" value="Rhodanese/Cell cycle control phosphatase"/>
    <property type="match status" value="1"/>
</dbReference>
<dbReference type="CDD" id="cd00158">
    <property type="entry name" value="RHOD"/>
    <property type="match status" value="1"/>
</dbReference>
<dbReference type="PROSITE" id="PS51257">
    <property type="entry name" value="PROKAR_LIPOPROTEIN"/>
    <property type="match status" value="1"/>
</dbReference>
<dbReference type="NCBIfam" id="TIGR03865">
    <property type="entry name" value="PQQ_CXXCW"/>
    <property type="match status" value="1"/>
</dbReference>
<dbReference type="InterPro" id="IPR022376">
    <property type="entry name" value="PQQ_CXXCW"/>
</dbReference>
<dbReference type="AlphaFoldDB" id="A0A6S6U0B1"/>
<reference evidence="2" key="1">
    <citation type="submission" date="2020-01" db="EMBL/GenBank/DDBJ databases">
        <authorList>
            <person name="Meier V. D."/>
            <person name="Meier V D."/>
        </authorList>
    </citation>
    <scope>NUCLEOTIDE SEQUENCE</scope>
    <source>
        <strain evidence="2">HLG_WM_MAG_07</strain>
    </source>
</reference>
<keyword evidence="2" id="KW-0808">Transferase</keyword>
<evidence type="ECO:0000259" key="1">
    <source>
        <dbReference type="PROSITE" id="PS50206"/>
    </source>
</evidence>